<evidence type="ECO:0000313" key="3">
    <source>
        <dbReference type="Proteomes" id="UP000003959"/>
    </source>
</evidence>
<organism evidence="2 3">
    <name type="scientific">Moorena producens 3L</name>
    <dbReference type="NCBI Taxonomy" id="489825"/>
    <lineage>
        <taxon>Bacteria</taxon>
        <taxon>Bacillati</taxon>
        <taxon>Cyanobacteriota</taxon>
        <taxon>Cyanophyceae</taxon>
        <taxon>Coleofasciculales</taxon>
        <taxon>Coleofasciculaceae</taxon>
        <taxon>Moorena</taxon>
    </lineage>
</organism>
<keyword evidence="3" id="KW-1185">Reference proteome</keyword>
<sequence>MKDDVTQTGGPILPQRNKDGATKEKADCQGRLSRQMLAAFVETDKARGVGDATSPNKP</sequence>
<name>F4XR77_9CYAN</name>
<evidence type="ECO:0000313" key="2">
    <source>
        <dbReference type="EMBL" id="EGJ32906.1"/>
    </source>
</evidence>
<protein>
    <submittedName>
        <fullName evidence="2">Uncharacterized protein</fullName>
    </submittedName>
</protein>
<feature type="region of interest" description="Disordered" evidence="1">
    <location>
        <begin position="1"/>
        <end position="25"/>
    </location>
</feature>
<proteinExistence type="predicted"/>
<dbReference type="Proteomes" id="UP000003959">
    <property type="component" value="Unassembled WGS sequence"/>
</dbReference>
<dbReference type="HOGENOM" id="CLU_2974487_0_0_3"/>
<feature type="compositionally biased region" description="Basic and acidic residues" evidence="1">
    <location>
        <begin position="16"/>
        <end position="25"/>
    </location>
</feature>
<accession>F4XR77</accession>
<gene>
    <name evidence="2" type="ORF">LYNGBM3L_56860</name>
</gene>
<dbReference type="AlphaFoldDB" id="F4XR77"/>
<evidence type="ECO:0000256" key="1">
    <source>
        <dbReference type="SAM" id="MobiDB-lite"/>
    </source>
</evidence>
<reference evidence="3" key="1">
    <citation type="journal article" date="2011" name="Proc. Natl. Acad. Sci. U.S.A.">
        <title>Genomic insights into the physiology and ecology of the marine filamentous cyanobacterium Lyngbya majuscula.</title>
        <authorList>
            <person name="Jones A.C."/>
            <person name="Monroe E.A."/>
            <person name="Podell S."/>
            <person name="Hess W.R."/>
            <person name="Klages S."/>
            <person name="Esquenazi E."/>
            <person name="Niessen S."/>
            <person name="Hoover H."/>
            <person name="Rothmann M."/>
            <person name="Lasken R.S."/>
            <person name="Yates J.R.III."/>
            <person name="Reinhardt R."/>
            <person name="Kube M."/>
            <person name="Burkart M.D."/>
            <person name="Allen E.E."/>
            <person name="Dorrestein P.C."/>
            <person name="Gerwick W.H."/>
            <person name="Gerwick L."/>
        </authorList>
    </citation>
    <scope>NUCLEOTIDE SEQUENCE [LARGE SCALE GENOMIC DNA]</scope>
    <source>
        <strain evidence="3">3L</strain>
    </source>
</reference>
<dbReference type="EMBL" id="GL890877">
    <property type="protein sequence ID" value="EGJ32906.1"/>
    <property type="molecule type" value="Genomic_DNA"/>
</dbReference>